<evidence type="ECO:0008006" key="3">
    <source>
        <dbReference type="Google" id="ProtNLM"/>
    </source>
</evidence>
<name>A0A8J5S0C5_ZIZPA</name>
<proteinExistence type="predicted"/>
<comment type="caution">
    <text evidence="1">The sequence shown here is derived from an EMBL/GenBank/DDBJ whole genome shotgun (WGS) entry which is preliminary data.</text>
</comment>
<protein>
    <recommendedName>
        <fullName evidence="3">Reverse transcriptase zinc-binding domain-containing protein</fullName>
    </recommendedName>
</protein>
<dbReference type="OrthoDB" id="696704at2759"/>
<dbReference type="AlphaFoldDB" id="A0A8J5S0C5"/>
<evidence type="ECO:0000313" key="2">
    <source>
        <dbReference type="Proteomes" id="UP000729402"/>
    </source>
</evidence>
<sequence>MGWLGNIHCKWCGENEDVHRLIFCCPLSQVIWCFIRDALDWENVPISREDFLYNWIEVANTKTQIILFWLLVGVSWTVWKQHNDIVFKEKIHVHIDCGIYRLFSFLLQWRILVP</sequence>
<reference evidence="1" key="1">
    <citation type="journal article" date="2021" name="bioRxiv">
        <title>Whole Genome Assembly and Annotation of Northern Wild Rice, Zizania palustris L., Supports a Whole Genome Duplication in the Zizania Genus.</title>
        <authorList>
            <person name="Haas M."/>
            <person name="Kono T."/>
            <person name="Macchietto M."/>
            <person name="Millas R."/>
            <person name="McGilp L."/>
            <person name="Shao M."/>
            <person name="Duquette J."/>
            <person name="Hirsch C.N."/>
            <person name="Kimball J."/>
        </authorList>
    </citation>
    <scope>NUCLEOTIDE SEQUENCE</scope>
    <source>
        <tissue evidence="1">Fresh leaf tissue</tissue>
    </source>
</reference>
<reference evidence="1" key="2">
    <citation type="submission" date="2021-02" db="EMBL/GenBank/DDBJ databases">
        <authorList>
            <person name="Kimball J.A."/>
            <person name="Haas M.W."/>
            <person name="Macchietto M."/>
            <person name="Kono T."/>
            <person name="Duquette J."/>
            <person name="Shao M."/>
        </authorList>
    </citation>
    <scope>NUCLEOTIDE SEQUENCE</scope>
    <source>
        <tissue evidence="1">Fresh leaf tissue</tissue>
    </source>
</reference>
<dbReference type="Proteomes" id="UP000729402">
    <property type="component" value="Unassembled WGS sequence"/>
</dbReference>
<accession>A0A8J5S0C5</accession>
<keyword evidence="2" id="KW-1185">Reference proteome</keyword>
<evidence type="ECO:0000313" key="1">
    <source>
        <dbReference type="EMBL" id="KAG8057449.1"/>
    </source>
</evidence>
<dbReference type="EMBL" id="JAAALK010000287">
    <property type="protein sequence ID" value="KAG8057449.1"/>
    <property type="molecule type" value="Genomic_DNA"/>
</dbReference>
<organism evidence="1 2">
    <name type="scientific">Zizania palustris</name>
    <name type="common">Northern wild rice</name>
    <dbReference type="NCBI Taxonomy" id="103762"/>
    <lineage>
        <taxon>Eukaryota</taxon>
        <taxon>Viridiplantae</taxon>
        <taxon>Streptophyta</taxon>
        <taxon>Embryophyta</taxon>
        <taxon>Tracheophyta</taxon>
        <taxon>Spermatophyta</taxon>
        <taxon>Magnoliopsida</taxon>
        <taxon>Liliopsida</taxon>
        <taxon>Poales</taxon>
        <taxon>Poaceae</taxon>
        <taxon>BOP clade</taxon>
        <taxon>Oryzoideae</taxon>
        <taxon>Oryzeae</taxon>
        <taxon>Zizaniinae</taxon>
        <taxon>Zizania</taxon>
    </lineage>
</organism>
<gene>
    <name evidence="1" type="ORF">GUJ93_ZPchr0002g23589</name>
</gene>